<dbReference type="InterPro" id="IPR036259">
    <property type="entry name" value="MFS_trans_sf"/>
</dbReference>
<dbReference type="AlphaFoldDB" id="A0A3M6QS24"/>
<keyword evidence="5 8" id="KW-0812">Transmembrane</keyword>
<feature type="transmembrane region" description="Helical" evidence="8">
    <location>
        <begin position="212"/>
        <end position="237"/>
    </location>
</feature>
<evidence type="ECO:0000256" key="4">
    <source>
        <dbReference type="ARBA" id="ARBA00022475"/>
    </source>
</evidence>
<keyword evidence="8" id="KW-0997">Cell inner membrane</keyword>
<evidence type="ECO:0000256" key="2">
    <source>
        <dbReference type="ARBA" id="ARBA00006236"/>
    </source>
</evidence>
<evidence type="ECO:0000256" key="5">
    <source>
        <dbReference type="ARBA" id="ARBA00022692"/>
    </source>
</evidence>
<keyword evidence="6 8" id="KW-1133">Transmembrane helix</keyword>
<sequence>MSPPHNQIQWSGPSWALPALLALLSVLGPFSIDTFLPAFSGIAQSLSASPVQMQQTLSAYLLAFAFMNLFHGALADSYGRRPVVLVGVAVFALASVGCAMAQSIEQLIAFRAVQGLSAGASMVVSRAIIRDLFPPAQAQRVMSHVTLYFGLAPAIAPVIGGWLFALLGWHSIFWFMALLGGGLWLLNLIYLPETLPRSERQPFRPKPLLQGYLALGGSARFVLLALASGIPFNGMFVYILAAPEFLGTHLGLAPTQFFWLFFCTIGGIMSGAVLSGRMAGRVPLKWQIRHGFVLMAVATLINLTATAFLTPKVWLSILPLGLYSIGWAVMMPVVTILVLDLNPLRRGMASSMQACVASAANGLVAGLVVPLVMHSTMLLALASASFMLVGLAAWLYLHWRWPAIGRFASN</sequence>
<feature type="transmembrane region" description="Helical" evidence="8">
    <location>
        <begin position="141"/>
        <end position="165"/>
    </location>
</feature>
<dbReference type="PANTHER" id="PTHR42718:SF9">
    <property type="entry name" value="MAJOR FACILITATOR SUPERFAMILY MULTIDRUG TRANSPORTER MFSC"/>
    <property type="match status" value="1"/>
</dbReference>
<dbReference type="Proteomes" id="UP000278006">
    <property type="component" value="Unassembled WGS sequence"/>
</dbReference>
<evidence type="ECO:0000313" key="11">
    <source>
        <dbReference type="Proteomes" id="UP000278006"/>
    </source>
</evidence>
<comment type="caution">
    <text evidence="10">The sequence shown here is derived from an EMBL/GenBank/DDBJ whole genome shotgun (WGS) entry which is preliminary data.</text>
</comment>
<keyword evidence="4" id="KW-1003">Cell membrane</keyword>
<dbReference type="NCBIfam" id="TIGR00710">
    <property type="entry name" value="efflux_Bcr_CflA"/>
    <property type="match status" value="1"/>
</dbReference>
<dbReference type="CDD" id="cd17320">
    <property type="entry name" value="MFS_MdfA_MDR_like"/>
    <property type="match status" value="1"/>
</dbReference>
<feature type="transmembrane region" description="Helical" evidence="8">
    <location>
        <begin position="55"/>
        <end position="75"/>
    </location>
</feature>
<keyword evidence="7 8" id="KW-0472">Membrane</keyword>
<feature type="transmembrane region" description="Helical" evidence="8">
    <location>
        <begin position="171"/>
        <end position="191"/>
    </location>
</feature>
<evidence type="ECO:0000259" key="9">
    <source>
        <dbReference type="PROSITE" id="PS50850"/>
    </source>
</evidence>
<feature type="transmembrane region" description="Helical" evidence="8">
    <location>
        <begin position="257"/>
        <end position="279"/>
    </location>
</feature>
<evidence type="ECO:0000256" key="6">
    <source>
        <dbReference type="ARBA" id="ARBA00022989"/>
    </source>
</evidence>
<dbReference type="GO" id="GO:0042910">
    <property type="term" value="F:xenobiotic transmembrane transporter activity"/>
    <property type="evidence" value="ECO:0007669"/>
    <property type="project" value="InterPro"/>
</dbReference>
<dbReference type="PANTHER" id="PTHR42718">
    <property type="entry name" value="MAJOR FACILITATOR SUPERFAMILY MULTIDRUG TRANSPORTER MFSC"/>
    <property type="match status" value="1"/>
</dbReference>
<dbReference type="Pfam" id="PF07690">
    <property type="entry name" value="MFS_1"/>
    <property type="match status" value="1"/>
</dbReference>
<dbReference type="PROSITE" id="PS50850">
    <property type="entry name" value="MFS"/>
    <property type="match status" value="1"/>
</dbReference>
<comment type="caution">
    <text evidence="8">Lacks conserved residue(s) required for the propagation of feature annotation.</text>
</comment>
<dbReference type="SUPFAM" id="SSF103473">
    <property type="entry name" value="MFS general substrate transporter"/>
    <property type="match status" value="1"/>
</dbReference>
<feature type="transmembrane region" description="Helical" evidence="8">
    <location>
        <begin position="322"/>
        <end position="342"/>
    </location>
</feature>
<evidence type="ECO:0000256" key="1">
    <source>
        <dbReference type="ARBA" id="ARBA00004651"/>
    </source>
</evidence>
<comment type="subcellular location">
    <subcellularLocation>
        <location evidence="8">Cell inner membrane</location>
        <topology evidence="8">Multi-pass membrane protein</topology>
    </subcellularLocation>
    <subcellularLocation>
        <location evidence="1">Cell membrane</location>
        <topology evidence="1">Multi-pass membrane protein</topology>
    </subcellularLocation>
</comment>
<dbReference type="Gene3D" id="1.20.1720.10">
    <property type="entry name" value="Multidrug resistance protein D"/>
    <property type="match status" value="1"/>
</dbReference>
<dbReference type="GO" id="GO:1990961">
    <property type="term" value="P:xenobiotic detoxification by transmembrane export across the plasma membrane"/>
    <property type="evidence" value="ECO:0007669"/>
    <property type="project" value="InterPro"/>
</dbReference>
<proteinExistence type="inferred from homology"/>
<keyword evidence="11" id="KW-1185">Reference proteome</keyword>
<keyword evidence="3 8" id="KW-0813">Transport</keyword>
<organism evidence="10 11">
    <name type="scientific">Corticibacter populi</name>
    <dbReference type="NCBI Taxonomy" id="1550736"/>
    <lineage>
        <taxon>Bacteria</taxon>
        <taxon>Pseudomonadati</taxon>
        <taxon>Pseudomonadota</taxon>
        <taxon>Betaproteobacteria</taxon>
        <taxon>Burkholderiales</taxon>
        <taxon>Comamonadaceae</taxon>
        <taxon>Corticibacter</taxon>
    </lineage>
</organism>
<evidence type="ECO:0000313" key="10">
    <source>
        <dbReference type="EMBL" id="RMX05838.1"/>
    </source>
</evidence>
<feature type="transmembrane region" description="Helical" evidence="8">
    <location>
        <begin position="354"/>
        <end position="372"/>
    </location>
</feature>
<protein>
    <recommendedName>
        <fullName evidence="8">Bcr/CflA family efflux transporter</fullName>
    </recommendedName>
</protein>
<accession>A0A3M6QS24</accession>
<evidence type="ECO:0000256" key="7">
    <source>
        <dbReference type="ARBA" id="ARBA00023136"/>
    </source>
</evidence>
<name>A0A3M6QS24_9BURK</name>
<feature type="transmembrane region" description="Helical" evidence="8">
    <location>
        <begin position="82"/>
        <end position="102"/>
    </location>
</feature>
<dbReference type="EMBL" id="RDQO01000003">
    <property type="protein sequence ID" value="RMX05838.1"/>
    <property type="molecule type" value="Genomic_DNA"/>
</dbReference>
<dbReference type="InterPro" id="IPR004812">
    <property type="entry name" value="Efflux_drug-R_Bcr/CmlA"/>
</dbReference>
<evidence type="ECO:0000256" key="8">
    <source>
        <dbReference type="RuleBase" id="RU365088"/>
    </source>
</evidence>
<feature type="domain" description="Major facilitator superfamily (MFS) profile" evidence="9">
    <location>
        <begin position="17"/>
        <end position="402"/>
    </location>
</feature>
<feature type="transmembrane region" description="Helical" evidence="8">
    <location>
        <begin position="108"/>
        <end position="129"/>
    </location>
</feature>
<feature type="transmembrane region" description="Helical" evidence="8">
    <location>
        <begin position="378"/>
        <end position="397"/>
    </location>
</feature>
<evidence type="ECO:0000256" key="3">
    <source>
        <dbReference type="ARBA" id="ARBA00022448"/>
    </source>
</evidence>
<dbReference type="GO" id="GO:0005886">
    <property type="term" value="C:plasma membrane"/>
    <property type="evidence" value="ECO:0007669"/>
    <property type="project" value="UniProtKB-SubCell"/>
</dbReference>
<gene>
    <name evidence="10" type="ORF">D8I35_11830</name>
</gene>
<feature type="transmembrane region" description="Helical" evidence="8">
    <location>
        <begin position="291"/>
        <end position="310"/>
    </location>
</feature>
<dbReference type="OrthoDB" id="9814303at2"/>
<comment type="similarity">
    <text evidence="2 8">Belongs to the major facilitator superfamily. Bcr/CmlA family.</text>
</comment>
<reference evidence="10 11" key="1">
    <citation type="submission" date="2018-10" db="EMBL/GenBank/DDBJ databases">
        <title>Draft genome of Cortibacter populi DSM10536.</title>
        <authorList>
            <person name="Bernier A.-M."/>
            <person name="Bernard K."/>
        </authorList>
    </citation>
    <scope>NUCLEOTIDE SEQUENCE [LARGE SCALE GENOMIC DNA]</scope>
    <source>
        <strain evidence="10 11">DSM 105136</strain>
    </source>
</reference>
<dbReference type="InterPro" id="IPR020846">
    <property type="entry name" value="MFS_dom"/>
</dbReference>
<dbReference type="RefSeq" id="WP_122229490.1">
    <property type="nucleotide sequence ID" value="NZ_RDQO01000003.1"/>
</dbReference>
<dbReference type="InterPro" id="IPR011701">
    <property type="entry name" value="MFS"/>
</dbReference>